<accession>A0AAE0M964</accession>
<proteinExistence type="predicted"/>
<gene>
    <name evidence="2" type="ORF">B0T19DRAFT_427401</name>
</gene>
<evidence type="ECO:0008006" key="4">
    <source>
        <dbReference type="Google" id="ProtNLM"/>
    </source>
</evidence>
<evidence type="ECO:0000256" key="1">
    <source>
        <dbReference type="SAM" id="MobiDB-lite"/>
    </source>
</evidence>
<reference evidence="2" key="2">
    <citation type="submission" date="2023-06" db="EMBL/GenBank/DDBJ databases">
        <authorList>
            <consortium name="Lawrence Berkeley National Laboratory"/>
            <person name="Haridas S."/>
            <person name="Hensen N."/>
            <person name="Bonometti L."/>
            <person name="Westerberg I."/>
            <person name="Brannstrom I.O."/>
            <person name="Guillou S."/>
            <person name="Cros-Aarteil S."/>
            <person name="Calhoun S."/>
            <person name="Kuo A."/>
            <person name="Mondo S."/>
            <person name="Pangilinan J."/>
            <person name="Riley R."/>
            <person name="Labutti K."/>
            <person name="Andreopoulos B."/>
            <person name="Lipzen A."/>
            <person name="Chen C."/>
            <person name="Yanf M."/>
            <person name="Daum C."/>
            <person name="Ng V."/>
            <person name="Clum A."/>
            <person name="Steindorff A."/>
            <person name="Ohm R."/>
            <person name="Martin F."/>
            <person name="Silar P."/>
            <person name="Natvig D."/>
            <person name="Lalanne C."/>
            <person name="Gautier V."/>
            <person name="Ament-Velasquez S.L."/>
            <person name="Kruys A."/>
            <person name="Hutchinson M.I."/>
            <person name="Powell A.J."/>
            <person name="Barry K."/>
            <person name="Miller A.N."/>
            <person name="Grigoriev I.V."/>
            <person name="Debuchy R."/>
            <person name="Gladieux P."/>
            <person name="Thoren M.H."/>
            <person name="Johannesson H."/>
        </authorList>
    </citation>
    <scope>NUCLEOTIDE SEQUENCE</scope>
    <source>
        <strain evidence="2">SMH4131-1</strain>
    </source>
</reference>
<protein>
    <recommendedName>
        <fullName evidence="4">BTB domain-containing protein</fullName>
    </recommendedName>
</protein>
<sequence length="404" mass="44501">MASTVYQVDPKGDILLHFPGSKPSSALAVVDVDAKSRGEQPEPWSPAASVSTVTTTTVCNLNAADDSSDKRSDASKPSEHRHAVDLRVSSSVLCLVSPVFSAMLNGPMAEGVAFRAPGSPRPFPITLPEDDGEAFAILANVFHHRIEQLPFLPPTAVLISLAVLVDKYACAPALMPCGVLWLQRAATRPHEEEYAGLLGRCNLLLFAYVLDLPWQFSQLSWDVLLMHRQLLKDETDYGLELPIPPDHELLRHDLHGEIARRKARLRRDTNSMLMEPVSRVTSQLGHAPGPTCPNAALAIGNYMALLDANNLSPWRPQFETDSFTAIVDRAVEVAAEAGDDPMLFFEMCSRYRCACDGMAYGEGVHLARELGRLLKGAREWKLWVCLDCLKNGGENRDACRVKHW</sequence>
<organism evidence="2 3">
    <name type="scientific">Cercophora scortea</name>
    <dbReference type="NCBI Taxonomy" id="314031"/>
    <lineage>
        <taxon>Eukaryota</taxon>
        <taxon>Fungi</taxon>
        <taxon>Dikarya</taxon>
        <taxon>Ascomycota</taxon>
        <taxon>Pezizomycotina</taxon>
        <taxon>Sordariomycetes</taxon>
        <taxon>Sordariomycetidae</taxon>
        <taxon>Sordariales</taxon>
        <taxon>Lasiosphaeriaceae</taxon>
        <taxon>Cercophora</taxon>
    </lineage>
</organism>
<comment type="caution">
    <text evidence="2">The sequence shown here is derived from an EMBL/GenBank/DDBJ whole genome shotgun (WGS) entry which is preliminary data.</text>
</comment>
<dbReference type="Proteomes" id="UP001286456">
    <property type="component" value="Unassembled WGS sequence"/>
</dbReference>
<feature type="region of interest" description="Disordered" evidence="1">
    <location>
        <begin position="63"/>
        <end position="82"/>
    </location>
</feature>
<evidence type="ECO:0000313" key="3">
    <source>
        <dbReference type="Proteomes" id="UP001286456"/>
    </source>
</evidence>
<reference evidence="2" key="1">
    <citation type="journal article" date="2023" name="Mol. Phylogenet. Evol.">
        <title>Genome-scale phylogeny and comparative genomics of the fungal order Sordariales.</title>
        <authorList>
            <person name="Hensen N."/>
            <person name="Bonometti L."/>
            <person name="Westerberg I."/>
            <person name="Brannstrom I.O."/>
            <person name="Guillou S."/>
            <person name="Cros-Aarteil S."/>
            <person name="Calhoun S."/>
            <person name="Haridas S."/>
            <person name="Kuo A."/>
            <person name="Mondo S."/>
            <person name="Pangilinan J."/>
            <person name="Riley R."/>
            <person name="LaButti K."/>
            <person name="Andreopoulos B."/>
            <person name="Lipzen A."/>
            <person name="Chen C."/>
            <person name="Yan M."/>
            <person name="Daum C."/>
            <person name="Ng V."/>
            <person name="Clum A."/>
            <person name="Steindorff A."/>
            <person name="Ohm R.A."/>
            <person name="Martin F."/>
            <person name="Silar P."/>
            <person name="Natvig D.O."/>
            <person name="Lalanne C."/>
            <person name="Gautier V."/>
            <person name="Ament-Velasquez S.L."/>
            <person name="Kruys A."/>
            <person name="Hutchinson M.I."/>
            <person name="Powell A.J."/>
            <person name="Barry K."/>
            <person name="Miller A.N."/>
            <person name="Grigoriev I.V."/>
            <person name="Debuchy R."/>
            <person name="Gladieux P."/>
            <person name="Hiltunen Thoren M."/>
            <person name="Johannesson H."/>
        </authorList>
    </citation>
    <scope>NUCLEOTIDE SEQUENCE</scope>
    <source>
        <strain evidence="2">SMH4131-1</strain>
    </source>
</reference>
<evidence type="ECO:0000313" key="2">
    <source>
        <dbReference type="EMBL" id="KAK3323972.1"/>
    </source>
</evidence>
<dbReference type="InterPro" id="IPR011333">
    <property type="entry name" value="SKP1/BTB/POZ_sf"/>
</dbReference>
<dbReference type="Gene3D" id="3.30.710.10">
    <property type="entry name" value="Potassium Channel Kv1.1, Chain A"/>
    <property type="match status" value="1"/>
</dbReference>
<dbReference type="EMBL" id="JAUEPO010000004">
    <property type="protein sequence ID" value="KAK3323972.1"/>
    <property type="molecule type" value="Genomic_DNA"/>
</dbReference>
<name>A0AAE0M964_9PEZI</name>
<feature type="compositionally biased region" description="Basic and acidic residues" evidence="1">
    <location>
        <begin position="67"/>
        <end position="82"/>
    </location>
</feature>
<keyword evidence="3" id="KW-1185">Reference proteome</keyword>
<dbReference type="AlphaFoldDB" id="A0AAE0M964"/>